<dbReference type="GO" id="GO:0005789">
    <property type="term" value="C:endoplasmic reticulum membrane"/>
    <property type="evidence" value="ECO:0007669"/>
    <property type="project" value="UniProtKB-SubCell"/>
</dbReference>
<accession>A0A8D8Z453</accession>
<dbReference type="EMBL" id="HBUF01419698">
    <property type="protein sequence ID" value="CAG6740558.1"/>
    <property type="molecule type" value="Transcribed_RNA"/>
</dbReference>
<keyword evidence="5 8" id="KW-0256">Endoplasmic reticulum</keyword>
<dbReference type="Pfam" id="PF03901">
    <property type="entry name" value="Glyco_transf_22"/>
    <property type="match status" value="1"/>
</dbReference>
<feature type="transmembrane region" description="Helical" evidence="8">
    <location>
        <begin position="71"/>
        <end position="93"/>
    </location>
</feature>
<name>A0A8D8Z453_9HEMI</name>
<dbReference type="AlphaFoldDB" id="A0A8D8Z453"/>
<evidence type="ECO:0000256" key="2">
    <source>
        <dbReference type="ARBA" id="ARBA00022676"/>
    </source>
</evidence>
<feature type="compositionally biased region" description="Basic and acidic residues" evidence="9">
    <location>
        <begin position="462"/>
        <end position="475"/>
    </location>
</feature>
<evidence type="ECO:0000256" key="9">
    <source>
        <dbReference type="SAM" id="MobiDB-lite"/>
    </source>
</evidence>
<feature type="transmembrane region" description="Helical" evidence="8">
    <location>
        <begin position="176"/>
        <end position="200"/>
    </location>
</feature>
<feature type="transmembrane region" description="Helical" evidence="8">
    <location>
        <begin position="15"/>
        <end position="36"/>
    </location>
</feature>
<feature type="transmembrane region" description="Helical" evidence="8">
    <location>
        <begin position="321"/>
        <end position="340"/>
    </location>
</feature>
<protein>
    <recommendedName>
        <fullName evidence="8">Mannosyltransferase</fullName>
        <ecNumber evidence="8">2.4.1.-</ecNumber>
    </recommendedName>
</protein>
<dbReference type="GO" id="GO:0000026">
    <property type="term" value="F:alpha-1,2-mannosyltransferase activity"/>
    <property type="evidence" value="ECO:0007669"/>
    <property type="project" value="TreeGrafter"/>
</dbReference>
<evidence type="ECO:0000256" key="8">
    <source>
        <dbReference type="RuleBase" id="RU363075"/>
    </source>
</evidence>
<dbReference type="PANTHER" id="PTHR22760:SF4">
    <property type="entry name" value="GPI MANNOSYLTRANSFERASE 3"/>
    <property type="match status" value="1"/>
</dbReference>
<keyword evidence="6 8" id="KW-1133">Transmembrane helix</keyword>
<evidence type="ECO:0000256" key="4">
    <source>
        <dbReference type="ARBA" id="ARBA00022692"/>
    </source>
</evidence>
<keyword evidence="3 10" id="KW-0808">Transferase</keyword>
<evidence type="ECO:0000256" key="5">
    <source>
        <dbReference type="ARBA" id="ARBA00022824"/>
    </source>
</evidence>
<comment type="subcellular location">
    <subcellularLocation>
        <location evidence="1 8">Endoplasmic reticulum membrane</location>
        <topology evidence="1 8">Multi-pass membrane protein</topology>
    </subcellularLocation>
</comment>
<dbReference type="PANTHER" id="PTHR22760">
    <property type="entry name" value="GLYCOSYLTRANSFERASE"/>
    <property type="match status" value="1"/>
</dbReference>
<evidence type="ECO:0000313" key="10">
    <source>
        <dbReference type="EMBL" id="CAG6740558.1"/>
    </source>
</evidence>
<sequence length="583" mass="66744">MSPAATKPSTMGDKYLLPLWFILAVRILHLSLVRSWFVPDEYWQSLEVAHNIVFGYGYLTWEWVEGIRSYLYVSLIAAQYYLLHILHLDYVQLLIFLPRLTQTLVSVLADVYLIRWICLMSSPPVAWLASLVSLSSACLAYCASRTLINTVEMNMTCVALYYYPWPHVNRKHDTKYLWIVGFCCILRPTSCILWTPLCLYDVFRSQSPLIRIFYHFVPVGVSCLLCCVIVDSWFHGGFLFTPWNFLRLNILSGVSGHYSTHPWHWYITAGIPSVLGILTVPFYVYGVNAMIRGKCHHAVLCVTLVWCLLVYSCIGHKEFRFLLSLYPIMLLYVSLQLYSWSHSISTGWMLTLVSCFILIETALLLFLSLFHQVGSLNVMSSLRDRHYTRADGDAGILFLMPCHSTPLYSHLHINIPTRILTCEPNLSPSTISPYQDEADVFYQDPVYWLYTQYGNMTLVEYDKSHSGDDKSHSEPGKSLSDSNHSIANPDKSHSILKNSQLTSDESHSVSDKSHSGSEKLNNSDKFLSTPLPHTVVCFDTLVSTIQGWLTENRFELQDKLFHTYFPLESRLGKYVMVYARVAG</sequence>
<keyword evidence="4 8" id="KW-0812">Transmembrane</keyword>
<organism evidence="10">
    <name type="scientific">Cacopsylla melanoneura</name>
    <dbReference type="NCBI Taxonomy" id="428564"/>
    <lineage>
        <taxon>Eukaryota</taxon>
        <taxon>Metazoa</taxon>
        <taxon>Ecdysozoa</taxon>
        <taxon>Arthropoda</taxon>
        <taxon>Hexapoda</taxon>
        <taxon>Insecta</taxon>
        <taxon>Pterygota</taxon>
        <taxon>Neoptera</taxon>
        <taxon>Paraneoptera</taxon>
        <taxon>Hemiptera</taxon>
        <taxon>Sternorrhyncha</taxon>
        <taxon>Psylloidea</taxon>
        <taxon>Psyllidae</taxon>
        <taxon>Psyllinae</taxon>
        <taxon>Cacopsylla</taxon>
    </lineage>
</organism>
<feature type="region of interest" description="Disordered" evidence="9">
    <location>
        <begin position="462"/>
        <end position="524"/>
    </location>
</feature>
<keyword evidence="2 8" id="KW-0328">Glycosyltransferase</keyword>
<dbReference type="EMBL" id="HBUF01419699">
    <property type="protein sequence ID" value="CAG6740559.1"/>
    <property type="molecule type" value="Transcribed_RNA"/>
</dbReference>
<keyword evidence="7 8" id="KW-0472">Membrane</keyword>
<dbReference type="GO" id="GO:0006506">
    <property type="term" value="P:GPI anchor biosynthetic process"/>
    <property type="evidence" value="ECO:0007669"/>
    <property type="project" value="TreeGrafter"/>
</dbReference>
<proteinExistence type="inferred from homology"/>
<feature type="transmembrane region" description="Helical" evidence="8">
    <location>
        <begin position="347"/>
        <end position="370"/>
    </location>
</feature>
<feature type="transmembrane region" description="Helical" evidence="8">
    <location>
        <begin position="212"/>
        <end position="234"/>
    </location>
</feature>
<evidence type="ECO:0000256" key="7">
    <source>
        <dbReference type="ARBA" id="ARBA00023136"/>
    </source>
</evidence>
<comment type="similarity">
    <text evidence="8">Belongs to the glycosyltransferase 22 family.</text>
</comment>
<reference evidence="10" key="1">
    <citation type="submission" date="2021-05" db="EMBL/GenBank/DDBJ databases">
        <authorList>
            <person name="Alioto T."/>
            <person name="Alioto T."/>
            <person name="Gomez Garrido J."/>
        </authorList>
    </citation>
    <scope>NUCLEOTIDE SEQUENCE</scope>
</reference>
<feature type="transmembrane region" description="Helical" evidence="8">
    <location>
        <begin position="146"/>
        <end position="164"/>
    </location>
</feature>
<feature type="transmembrane region" description="Helical" evidence="8">
    <location>
        <begin position="297"/>
        <end position="315"/>
    </location>
</feature>
<dbReference type="EC" id="2.4.1.-" evidence="8"/>
<evidence type="ECO:0000256" key="3">
    <source>
        <dbReference type="ARBA" id="ARBA00022679"/>
    </source>
</evidence>
<feature type="transmembrane region" description="Helical" evidence="8">
    <location>
        <begin position="113"/>
        <end position="134"/>
    </location>
</feature>
<dbReference type="InterPro" id="IPR005599">
    <property type="entry name" value="GPI_mannosylTrfase"/>
</dbReference>
<feature type="transmembrane region" description="Helical" evidence="8">
    <location>
        <begin position="263"/>
        <end position="285"/>
    </location>
</feature>
<evidence type="ECO:0000256" key="6">
    <source>
        <dbReference type="ARBA" id="ARBA00022989"/>
    </source>
</evidence>
<feature type="compositionally biased region" description="Basic and acidic residues" evidence="9">
    <location>
        <begin position="504"/>
        <end position="517"/>
    </location>
</feature>
<evidence type="ECO:0000256" key="1">
    <source>
        <dbReference type="ARBA" id="ARBA00004477"/>
    </source>
</evidence>